<dbReference type="PATRIC" id="fig|1705565.3.peg.1943"/>
<dbReference type="InterPro" id="IPR008928">
    <property type="entry name" value="6-hairpin_glycosidase_sf"/>
</dbReference>
<dbReference type="EMBL" id="LIUT01000001">
    <property type="protein sequence ID" value="KOR87789.1"/>
    <property type="molecule type" value="Genomic_DNA"/>
</dbReference>
<dbReference type="OrthoDB" id="38684at2"/>
<dbReference type="SUPFAM" id="SSF48208">
    <property type="entry name" value="Six-hairpin glycosidases"/>
    <property type="match status" value="1"/>
</dbReference>
<name>A0A0M1P106_9BACL</name>
<organism evidence="1 2">
    <name type="scientific">Paenibacillus solani</name>
    <dbReference type="NCBI Taxonomy" id="1705565"/>
    <lineage>
        <taxon>Bacteria</taxon>
        <taxon>Bacillati</taxon>
        <taxon>Bacillota</taxon>
        <taxon>Bacilli</taxon>
        <taxon>Bacillales</taxon>
        <taxon>Paenibacillaceae</taxon>
        <taxon>Paenibacillus</taxon>
    </lineage>
</organism>
<dbReference type="GO" id="GO:0005975">
    <property type="term" value="P:carbohydrate metabolic process"/>
    <property type="evidence" value="ECO:0007669"/>
    <property type="project" value="InterPro"/>
</dbReference>
<evidence type="ECO:0000313" key="1">
    <source>
        <dbReference type="EMBL" id="KOR87789.1"/>
    </source>
</evidence>
<gene>
    <name evidence="1" type="ORF">AM231_00605</name>
</gene>
<protein>
    <submittedName>
        <fullName evidence="1">Cellobiose phosphorylase</fullName>
    </submittedName>
</protein>
<reference evidence="2" key="1">
    <citation type="submission" date="2015-08" db="EMBL/GenBank/DDBJ databases">
        <title>Genome sequencing project for genomic taxonomy and phylogenomics of Bacillus-like bacteria.</title>
        <authorList>
            <person name="Liu B."/>
            <person name="Wang J."/>
            <person name="Zhu Y."/>
            <person name="Liu G."/>
            <person name="Chen Q."/>
            <person name="Chen Z."/>
            <person name="Lan J."/>
            <person name="Che J."/>
            <person name="Ge C."/>
            <person name="Shi H."/>
            <person name="Pan Z."/>
            <person name="Liu X."/>
        </authorList>
    </citation>
    <scope>NUCLEOTIDE SEQUENCE [LARGE SCALE GENOMIC DNA]</scope>
    <source>
        <strain evidence="2">FJAT-22460</strain>
    </source>
</reference>
<dbReference type="RefSeq" id="WP_054400844.1">
    <property type="nucleotide sequence ID" value="NZ_LIUT01000001.1"/>
</dbReference>
<sequence>MKQRYIFDDQGRFVITDYNRLKPFASFLPGLAGLKGKPLWSFYVNRGQGIASFGVQDKDGAILEFQPANKSYQAVPLQGFRTFIKLDGQVHEPFSYQKGSASVQERMTIEANTLQIESVDEARGLAVKVTYFILPNESFAALVRQVTIQNLHSEEKKIEVIDGLPGILPYGLSNAAYKELGYTLKSWMEVYNLEQNIPYYKLRASTADSAEVTGIEGGHFMLSFGDDGVKEQVLSPIVDADLIFGSNSSLITADSFRDASLQELMTRPQVTTNKVPSGFAAVDVTLPGGGKYDVYTLIGHVHDVEHINAKQVELVSREYIAQKLNEARELTEQLTNVIATKTADKRFDAYCRQCYMDNALRGGHPITLDSGNPEEPFIYHVYSRKHGDLERDYNFFTVAPSYYSQGNGNFRDANQNRRSDTLMNPDVKDFNVKMFMNFIQADGYNPLVIQGCSFRLKDDAAQSWMSWVSEQDRTKVSSFLSNSFTPGVLLEFIENQRIELNVDADSFLLEVLSESEQYAEAVFGEGYWIDHWTYNMDLIESYLSVYPDRKEQLLFDDKSYMYYDSPADVLPRDQKTVLTDGKVRRYGALRESEEKEHLLNARKTLKTWVRTQQGHGEIYKTCLFEKLVSLALLKFATLDPEGIGVEMEANKPGWNDSLNGLPGLFASGFGELCELQRVLAFIEQVESHERTISIPVELAKLLEEVEALLDQYLASSQEPADTFKYWDQVSSAREAYREKVCFGFDGELSELVVSDIKQAIHKFLQHVERGIAKGLEIGNGVYPTFFAYEAVDYEPVTEPYKGPRTNAKGQSFVRVTSFRRVDLPYFLEGPVRAMKTITEAESKRDLYQRIQETELYDRKLQMYKVNASLAETTPEIGRSRAFTPGWLENGSVFLHMSYKYLLELLKGELYNEFFTEIKHGLVPFLDPAVYGRSTLENSSFIASSVNPDPSLHGRGFVARLSGSTAEFISMWNLMMWGKHPFVMEEGRLQLQLQPVLPAWLFDDNDTIQAVFLGEIEVVYHNPSRKDTFGEHGAKVSDMVLTLKDGRTIHVVKSVSNEEHALLVRNRDVSRIEVTLQ</sequence>
<evidence type="ECO:0000313" key="2">
    <source>
        <dbReference type="Proteomes" id="UP000036932"/>
    </source>
</evidence>
<dbReference type="Proteomes" id="UP000036932">
    <property type="component" value="Unassembled WGS sequence"/>
</dbReference>
<keyword evidence="2" id="KW-1185">Reference proteome</keyword>
<comment type="caution">
    <text evidence="1">The sequence shown here is derived from an EMBL/GenBank/DDBJ whole genome shotgun (WGS) entry which is preliminary data.</text>
</comment>
<accession>A0A0M1P106</accession>
<proteinExistence type="predicted"/>
<dbReference type="AlphaFoldDB" id="A0A0M1P106"/>